<sequence>MWTQSQYRTYKRATVTELRVGATRKPKPTGKPVKSKGRRTGTVVKPKPMGVSALQRAVDLKKALLNQHMSVNTMDAVLRTVIEANPYQH</sequence>
<evidence type="ECO:0000313" key="2">
    <source>
        <dbReference type="EMBL" id="OQV16916.1"/>
    </source>
</evidence>
<proteinExistence type="predicted"/>
<protein>
    <submittedName>
        <fullName evidence="2">Uncharacterized protein</fullName>
    </submittedName>
</protein>
<dbReference type="EMBL" id="MTYJ01000068">
    <property type="protein sequence ID" value="OQV16916.1"/>
    <property type="molecule type" value="Genomic_DNA"/>
</dbReference>
<comment type="caution">
    <text evidence="2">The sequence shown here is derived from an EMBL/GenBank/DDBJ whole genome shotgun (WGS) entry which is preliminary data.</text>
</comment>
<feature type="compositionally biased region" description="Basic residues" evidence="1">
    <location>
        <begin position="22"/>
        <end position="39"/>
    </location>
</feature>
<name>A0A1W0WNW4_HYPEX</name>
<gene>
    <name evidence="2" type="ORF">BV898_08922</name>
</gene>
<dbReference type="AlphaFoldDB" id="A0A1W0WNW4"/>
<accession>A0A1W0WNW4</accession>
<organism evidence="2 3">
    <name type="scientific">Hypsibius exemplaris</name>
    <name type="common">Freshwater tardigrade</name>
    <dbReference type="NCBI Taxonomy" id="2072580"/>
    <lineage>
        <taxon>Eukaryota</taxon>
        <taxon>Metazoa</taxon>
        <taxon>Ecdysozoa</taxon>
        <taxon>Tardigrada</taxon>
        <taxon>Eutardigrada</taxon>
        <taxon>Parachela</taxon>
        <taxon>Hypsibioidea</taxon>
        <taxon>Hypsibiidae</taxon>
        <taxon>Hypsibius</taxon>
    </lineage>
</organism>
<evidence type="ECO:0000256" key="1">
    <source>
        <dbReference type="SAM" id="MobiDB-lite"/>
    </source>
</evidence>
<dbReference type="Proteomes" id="UP000192578">
    <property type="component" value="Unassembled WGS sequence"/>
</dbReference>
<feature type="region of interest" description="Disordered" evidence="1">
    <location>
        <begin position="20"/>
        <end position="45"/>
    </location>
</feature>
<evidence type="ECO:0000313" key="3">
    <source>
        <dbReference type="Proteomes" id="UP000192578"/>
    </source>
</evidence>
<reference evidence="3" key="1">
    <citation type="submission" date="2017-01" db="EMBL/GenBank/DDBJ databases">
        <title>Comparative genomics of anhydrobiosis in the tardigrade Hypsibius dujardini.</title>
        <authorList>
            <person name="Yoshida Y."/>
            <person name="Koutsovoulos G."/>
            <person name="Laetsch D."/>
            <person name="Stevens L."/>
            <person name="Kumar S."/>
            <person name="Horikawa D."/>
            <person name="Ishino K."/>
            <person name="Komine S."/>
            <person name="Tomita M."/>
            <person name="Blaxter M."/>
            <person name="Arakawa K."/>
        </authorList>
    </citation>
    <scope>NUCLEOTIDE SEQUENCE [LARGE SCALE GENOMIC DNA]</scope>
    <source>
        <strain evidence="3">Z151</strain>
    </source>
</reference>
<keyword evidence="3" id="KW-1185">Reference proteome</keyword>